<name>A0ABY3SR89_9BACL</name>
<evidence type="ECO:0000313" key="2">
    <source>
        <dbReference type="Proteomes" id="UP001649230"/>
    </source>
</evidence>
<dbReference type="Proteomes" id="UP001649230">
    <property type="component" value="Plasmid pYPD9-1"/>
</dbReference>
<evidence type="ECO:0008006" key="3">
    <source>
        <dbReference type="Google" id="ProtNLM"/>
    </source>
</evidence>
<protein>
    <recommendedName>
        <fullName evidence="3">NAD-dependent DNA ligase adenylation domain-containing protein</fullName>
    </recommendedName>
</protein>
<geneLocation type="plasmid" evidence="1 2">
    <name>pYPD9-1</name>
</geneLocation>
<accession>A0ABY3SR89</accession>
<keyword evidence="1" id="KW-0614">Plasmid</keyword>
<dbReference type="SUPFAM" id="SSF56091">
    <property type="entry name" value="DNA ligase/mRNA capping enzyme, catalytic domain"/>
    <property type="match status" value="1"/>
</dbReference>
<gene>
    <name evidence="1" type="ORF">L0M14_30790</name>
</gene>
<keyword evidence="2" id="KW-1185">Reference proteome</keyword>
<dbReference type="Gene3D" id="1.10.287.610">
    <property type="entry name" value="Helix hairpin bin"/>
    <property type="match status" value="1"/>
</dbReference>
<organism evidence="1 2">
    <name type="scientific">Paenibacillus hexagrammi</name>
    <dbReference type="NCBI Taxonomy" id="2908839"/>
    <lineage>
        <taxon>Bacteria</taxon>
        <taxon>Bacillati</taxon>
        <taxon>Bacillota</taxon>
        <taxon>Bacilli</taxon>
        <taxon>Bacillales</taxon>
        <taxon>Paenibacillaceae</taxon>
        <taxon>Paenibacillus</taxon>
    </lineage>
</organism>
<dbReference type="Pfam" id="PF22745">
    <property type="entry name" value="Nlig-Ia"/>
    <property type="match status" value="1"/>
</dbReference>
<evidence type="ECO:0000313" key="1">
    <source>
        <dbReference type="EMBL" id="UJF36578.1"/>
    </source>
</evidence>
<reference evidence="1 2" key="1">
    <citation type="journal article" date="2024" name="Int. J. Syst. Evol. Microbiol.">
        <title>Paenibacillus hexagrammi sp. nov., a novel bacterium isolated from the gut content of Hexagrammos agrammus.</title>
        <authorList>
            <person name="Jung H.K."/>
            <person name="Kim D.G."/>
            <person name="Zin H."/>
            <person name="Park J."/>
            <person name="Jung H."/>
            <person name="Kim Y.O."/>
            <person name="Kong H.J."/>
            <person name="Kim J.W."/>
            <person name="Kim Y.S."/>
        </authorList>
    </citation>
    <scope>NUCLEOTIDE SEQUENCE [LARGE SCALE GENOMIC DNA]</scope>
    <source>
        <strain evidence="1 2">YPD9-1</strain>
    </source>
</reference>
<dbReference type="RefSeq" id="WP_235123128.1">
    <property type="nucleotide sequence ID" value="NZ_CP090979.1"/>
</dbReference>
<sequence length="122" mass="14088">MTSRNDDFLTVATIMQRRRQFLVHSFLYYVLDESFISDGQFNDWCRELIQLQADHPDLCADLPYHELTKNLNTDFSAEAMGIGKSDYPLPIVSAALFTLHQHKKSKTAFKNFAEKYGYGLES</sequence>
<proteinExistence type="predicted"/>
<dbReference type="EMBL" id="CP090979">
    <property type="protein sequence ID" value="UJF36578.1"/>
    <property type="molecule type" value="Genomic_DNA"/>
</dbReference>